<proteinExistence type="predicted"/>
<evidence type="ECO:0000313" key="2">
    <source>
        <dbReference type="EMBL" id="KAI0492219.1"/>
    </source>
</evidence>
<feature type="region of interest" description="Disordered" evidence="1">
    <location>
        <begin position="1"/>
        <end position="73"/>
    </location>
</feature>
<protein>
    <submittedName>
        <fullName evidence="2">Uncharacterized protein</fullName>
    </submittedName>
</protein>
<gene>
    <name evidence="2" type="ORF">KFK09_026488</name>
</gene>
<keyword evidence="3" id="KW-1185">Reference proteome</keyword>
<name>A0A8T3A7Z7_DENNO</name>
<dbReference type="Proteomes" id="UP000829196">
    <property type="component" value="Unassembled WGS sequence"/>
</dbReference>
<comment type="caution">
    <text evidence="2">The sequence shown here is derived from an EMBL/GenBank/DDBJ whole genome shotgun (WGS) entry which is preliminary data.</text>
</comment>
<evidence type="ECO:0000313" key="3">
    <source>
        <dbReference type="Proteomes" id="UP000829196"/>
    </source>
</evidence>
<dbReference type="AlphaFoldDB" id="A0A8T3A7Z7"/>
<organism evidence="2 3">
    <name type="scientific">Dendrobium nobile</name>
    <name type="common">Orchid</name>
    <dbReference type="NCBI Taxonomy" id="94219"/>
    <lineage>
        <taxon>Eukaryota</taxon>
        <taxon>Viridiplantae</taxon>
        <taxon>Streptophyta</taxon>
        <taxon>Embryophyta</taxon>
        <taxon>Tracheophyta</taxon>
        <taxon>Spermatophyta</taxon>
        <taxon>Magnoliopsida</taxon>
        <taxon>Liliopsida</taxon>
        <taxon>Asparagales</taxon>
        <taxon>Orchidaceae</taxon>
        <taxon>Epidendroideae</taxon>
        <taxon>Malaxideae</taxon>
        <taxon>Dendrobiinae</taxon>
        <taxon>Dendrobium</taxon>
    </lineage>
</organism>
<dbReference type="EMBL" id="JAGYWB010000018">
    <property type="protein sequence ID" value="KAI0492219.1"/>
    <property type="molecule type" value="Genomic_DNA"/>
</dbReference>
<evidence type="ECO:0000256" key="1">
    <source>
        <dbReference type="SAM" id="MobiDB-lite"/>
    </source>
</evidence>
<sequence length="73" mass="7416">MVGGDRRSPPRSSGGGGDRTNGGEERRRSEVGLGGLKKNADYSGTGSRGSPSKPATGKSKGKSREAGKIGAWI</sequence>
<feature type="compositionally biased region" description="Basic and acidic residues" evidence="1">
    <location>
        <begin position="21"/>
        <end position="30"/>
    </location>
</feature>
<reference evidence="2" key="1">
    <citation type="journal article" date="2022" name="Front. Genet.">
        <title>Chromosome-Scale Assembly of the Dendrobium nobile Genome Provides Insights Into the Molecular Mechanism of the Biosynthesis of the Medicinal Active Ingredient of Dendrobium.</title>
        <authorList>
            <person name="Xu Q."/>
            <person name="Niu S.-C."/>
            <person name="Li K.-L."/>
            <person name="Zheng P.-J."/>
            <person name="Zhang X.-J."/>
            <person name="Jia Y."/>
            <person name="Liu Y."/>
            <person name="Niu Y.-X."/>
            <person name="Yu L.-H."/>
            <person name="Chen D.-F."/>
            <person name="Zhang G.-Q."/>
        </authorList>
    </citation>
    <scope>NUCLEOTIDE SEQUENCE</scope>
    <source>
        <tissue evidence="2">Leaf</tissue>
    </source>
</reference>
<accession>A0A8T3A7Z7</accession>